<proteinExistence type="predicted"/>
<dbReference type="CDD" id="cd07812">
    <property type="entry name" value="SRPBCC"/>
    <property type="match status" value="1"/>
</dbReference>
<keyword evidence="2" id="KW-1185">Reference proteome</keyword>
<name>A0ABY3U5U2_9MYCO</name>
<dbReference type="SUPFAM" id="SSF55961">
    <property type="entry name" value="Bet v1-like"/>
    <property type="match status" value="1"/>
</dbReference>
<dbReference type="InterPro" id="IPR019587">
    <property type="entry name" value="Polyketide_cyclase/dehydratase"/>
</dbReference>
<dbReference type="Gene3D" id="3.30.530.20">
    <property type="match status" value="1"/>
</dbReference>
<protein>
    <submittedName>
        <fullName evidence="1">SRPBCC family protein</fullName>
    </submittedName>
</protein>
<sequence length="143" mass="14994">MAKVQLSSEVPMSAPMAWERIADLSALGDWLVLHEAWRGQVPTELTAGTQIEGVAGVKGMRNRVRWTITEYDPPARLALSGAGKGGTRYSLTFTVAPAAAGATLGLRLDLGGAPLFGPVGAAAARAVKGDLERSLRNFVALHS</sequence>
<reference evidence="1" key="1">
    <citation type="submission" date="2022-08" db="EMBL/GenBank/DDBJ databases">
        <title>Complete genome sequence of 14 non-tuberculosis mycobacteria type-strains.</title>
        <authorList>
            <person name="Igarashi Y."/>
            <person name="Osugi A."/>
            <person name="Mitarai S."/>
        </authorList>
    </citation>
    <scope>NUCLEOTIDE SEQUENCE</scope>
    <source>
        <strain evidence="1">DSM 45575</strain>
    </source>
</reference>
<gene>
    <name evidence="1" type="ORF">MIU77_06425</name>
</gene>
<dbReference type="Proteomes" id="UP001055200">
    <property type="component" value="Chromosome"/>
</dbReference>
<dbReference type="InterPro" id="IPR023393">
    <property type="entry name" value="START-like_dom_sf"/>
</dbReference>
<evidence type="ECO:0000313" key="1">
    <source>
        <dbReference type="EMBL" id="ULN53926.1"/>
    </source>
</evidence>
<evidence type="ECO:0000313" key="2">
    <source>
        <dbReference type="Proteomes" id="UP001055200"/>
    </source>
</evidence>
<dbReference type="RefSeq" id="WP_240172169.1">
    <property type="nucleotide sequence ID" value="NZ_CP092365.1"/>
</dbReference>
<dbReference type="Pfam" id="PF10604">
    <property type="entry name" value="Polyketide_cyc2"/>
    <property type="match status" value="1"/>
</dbReference>
<accession>A0ABY3U5U2</accession>
<dbReference type="EMBL" id="CP092365">
    <property type="protein sequence ID" value="ULN53926.1"/>
    <property type="molecule type" value="Genomic_DNA"/>
</dbReference>
<organism evidence="1 2">
    <name type="scientific">Mycolicibacillus parakoreensis</name>
    <dbReference type="NCBI Taxonomy" id="1069221"/>
    <lineage>
        <taxon>Bacteria</taxon>
        <taxon>Bacillati</taxon>
        <taxon>Actinomycetota</taxon>
        <taxon>Actinomycetes</taxon>
        <taxon>Mycobacteriales</taxon>
        <taxon>Mycobacteriaceae</taxon>
        <taxon>Mycolicibacillus</taxon>
    </lineage>
</organism>